<feature type="active site" description="Nucleophile" evidence="1">
    <location>
        <position position="55"/>
    </location>
</feature>
<dbReference type="EMBL" id="MU157844">
    <property type="protein sequence ID" value="KAF9529788.1"/>
    <property type="molecule type" value="Genomic_DNA"/>
</dbReference>
<evidence type="ECO:0000256" key="3">
    <source>
        <dbReference type="PIRSR" id="PIRSR015753-3"/>
    </source>
</evidence>
<feature type="site" description="Lowers pKa of active site Cys" evidence="3">
    <location>
        <position position="295"/>
    </location>
</feature>
<gene>
    <name evidence="5" type="ORF">CPB83DRAFT_882702</name>
</gene>
<dbReference type="InterPro" id="IPR004045">
    <property type="entry name" value="Glutathione_S-Trfase_N"/>
</dbReference>
<dbReference type="InterPro" id="IPR010987">
    <property type="entry name" value="Glutathione-S-Trfase_C-like"/>
</dbReference>
<dbReference type="PANTHER" id="PTHR32419:SF6">
    <property type="entry name" value="GLUTATHIONE S-TRANSFERASE OMEGA-LIKE 1-RELATED"/>
    <property type="match status" value="1"/>
</dbReference>
<name>A0A9P6JRD3_9AGAR</name>
<dbReference type="SFLD" id="SFLDS00019">
    <property type="entry name" value="Glutathione_Transferase_(cytos"/>
    <property type="match status" value="1"/>
</dbReference>
<comment type="caution">
    <text evidence="5">The sequence shown here is derived from an EMBL/GenBank/DDBJ whole genome shotgun (WGS) entry which is preliminary data.</text>
</comment>
<accession>A0A9P6JRD3</accession>
<evidence type="ECO:0000313" key="5">
    <source>
        <dbReference type="EMBL" id="KAF9529788.1"/>
    </source>
</evidence>
<dbReference type="Pfam" id="PF13410">
    <property type="entry name" value="GST_C_2"/>
    <property type="match status" value="1"/>
</dbReference>
<dbReference type="PROSITE" id="PS50405">
    <property type="entry name" value="GST_CTER"/>
    <property type="match status" value="1"/>
</dbReference>
<feature type="binding site" evidence="2">
    <location>
        <position position="88"/>
    </location>
    <ligand>
        <name>glutathione</name>
        <dbReference type="ChEBI" id="CHEBI:57925"/>
    </ligand>
</feature>
<dbReference type="CDD" id="cd03190">
    <property type="entry name" value="GST_C_Omega_like"/>
    <property type="match status" value="1"/>
</dbReference>
<dbReference type="InterPro" id="IPR036282">
    <property type="entry name" value="Glutathione-S-Trfase_C_sf"/>
</dbReference>
<evidence type="ECO:0000256" key="1">
    <source>
        <dbReference type="PIRSR" id="PIRSR015753-1"/>
    </source>
</evidence>
<dbReference type="PIRSF" id="PIRSF015753">
    <property type="entry name" value="GST"/>
    <property type="match status" value="1"/>
</dbReference>
<feature type="site" description="Lowers pKa of active site Cys" evidence="3">
    <location>
        <position position="250"/>
    </location>
</feature>
<dbReference type="OrthoDB" id="2309723at2759"/>
<feature type="active site" description="Proton donor/acceptor" evidence="1">
    <location>
        <position position="192"/>
    </location>
</feature>
<reference evidence="5" key="1">
    <citation type="submission" date="2020-11" db="EMBL/GenBank/DDBJ databases">
        <authorList>
            <consortium name="DOE Joint Genome Institute"/>
            <person name="Ahrendt S."/>
            <person name="Riley R."/>
            <person name="Andreopoulos W."/>
            <person name="Labutti K."/>
            <person name="Pangilinan J."/>
            <person name="Ruiz-Duenas F.J."/>
            <person name="Barrasa J.M."/>
            <person name="Sanchez-Garcia M."/>
            <person name="Camarero S."/>
            <person name="Miyauchi S."/>
            <person name="Serrano A."/>
            <person name="Linde D."/>
            <person name="Babiker R."/>
            <person name="Drula E."/>
            <person name="Ayuso-Fernandez I."/>
            <person name="Pacheco R."/>
            <person name="Padilla G."/>
            <person name="Ferreira P."/>
            <person name="Barriuso J."/>
            <person name="Kellner H."/>
            <person name="Castanera R."/>
            <person name="Alfaro M."/>
            <person name="Ramirez L."/>
            <person name="Pisabarro A.G."/>
            <person name="Kuo A."/>
            <person name="Tritt A."/>
            <person name="Lipzen A."/>
            <person name="He G."/>
            <person name="Yan M."/>
            <person name="Ng V."/>
            <person name="Cullen D."/>
            <person name="Martin F."/>
            <person name="Rosso M.-N."/>
            <person name="Henrissat B."/>
            <person name="Hibbett D."/>
            <person name="Martinez A.T."/>
            <person name="Grigoriev I.V."/>
        </authorList>
    </citation>
    <scope>NUCLEOTIDE SEQUENCE</scope>
    <source>
        <strain evidence="5">CBS 506.95</strain>
    </source>
</reference>
<evidence type="ECO:0000256" key="2">
    <source>
        <dbReference type="PIRSR" id="PIRSR015753-2"/>
    </source>
</evidence>
<protein>
    <submittedName>
        <fullName evidence="5">Glutathione S-transferase</fullName>
    </submittedName>
</protein>
<dbReference type="InterPro" id="IPR040079">
    <property type="entry name" value="Glutathione_S-Trfase"/>
</dbReference>
<evidence type="ECO:0000259" key="4">
    <source>
        <dbReference type="PROSITE" id="PS50405"/>
    </source>
</evidence>
<feature type="binding site" evidence="2">
    <location>
        <begin position="124"/>
        <end position="127"/>
    </location>
    <ligand>
        <name>glutathione</name>
        <dbReference type="ChEBI" id="CHEBI:57925"/>
    </ligand>
</feature>
<dbReference type="InterPro" id="IPR047047">
    <property type="entry name" value="GST_Omega-like_C"/>
</dbReference>
<dbReference type="Gene3D" id="1.20.1050.10">
    <property type="match status" value="1"/>
</dbReference>
<sequence>MSAKDDKAQSKFTTLPIAPDGSFKRPGSIFRNFIEKGGKFEPEKDRYHLYVALVCPWATRTLIVRKLKGLEEIIPISIASSRADEHGWPFASVDNFPGATEDHLYGSEHVKDLYFRADPNYEGRFSVPVLWDRKNQAIVNNESSEIIRIFNSAFDDFLPDDKKAVNLYPEALKTEIDELNAWVYTGINNGVYRAGHSENQGAYSKAVKEVFESLDKVERIVEGKEYLVGDKLTEADVRLFVTIVRFDPAYHGNFKCNIRTIRDGYPNIDGWLRNLYWKNPAFKDSTDFDHIKGGYYFNPKTNPSRIVPVGPVPHIRPL</sequence>
<dbReference type="Gene3D" id="3.40.30.10">
    <property type="entry name" value="Glutaredoxin"/>
    <property type="match status" value="1"/>
</dbReference>
<organism evidence="5 6">
    <name type="scientific">Crepidotus variabilis</name>
    <dbReference type="NCBI Taxonomy" id="179855"/>
    <lineage>
        <taxon>Eukaryota</taxon>
        <taxon>Fungi</taxon>
        <taxon>Dikarya</taxon>
        <taxon>Basidiomycota</taxon>
        <taxon>Agaricomycotina</taxon>
        <taxon>Agaricomycetes</taxon>
        <taxon>Agaricomycetidae</taxon>
        <taxon>Agaricales</taxon>
        <taxon>Agaricineae</taxon>
        <taxon>Crepidotaceae</taxon>
        <taxon>Crepidotus</taxon>
    </lineage>
</organism>
<dbReference type="SFLD" id="SFLDG01148">
    <property type="entry name" value="Xi_(cytGST)"/>
    <property type="match status" value="1"/>
</dbReference>
<dbReference type="AlphaFoldDB" id="A0A9P6JRD3"/>
<dbReference type="Pfam" id="PF13409">
    <property type="entry name" value="GST_N_2"/>
    <property type="match status" value="1"/>
</dbReference>
<evidence type="ECO:0000313" key="6">
    <source>
        <dbReference type="Proteomes" id="UP000807306"/>
    </source>
</evidence>
<proteinExistence type="predicted"/>
<dbReference type="SUPFAM" id="SSF47616">
    <property type="entry name" value="GST C-terminal domain-like"/>
    <property type="match status" value="1"/>
</dbReference>
<feature type="binding site" evidence="2">
    <location>
        <begin position="142"/>
        <end position="143"/>
    </location>
    <ligand>
        <name>glutathione</name>
        <dbReference type="ChEBI" id="CHEBI:57925"/>
    </ligand>
</feature>
<dbReference type="Proteomes" id="UP000807306">
    <property type="component" value="Unassembled WGS sequence"/>
</dbReference>
<dbReference type="InterPro" id="IPR036249">
    <property type="entry name" value="Thioredoxin-like_sf"/>
</dbReference>
<dbReference type="PANTHER" id="PTHR32419">
    <property type="entry name" value="GLUTATHIONYL-HYDROQUINONE REDUCTASE"/>
    <property type="match status" value="1"/>
</dbReference>
<dbReference type="SFLD" id="SFLDG01206">
    <property type="entry name" value="Xi.1"/>
    <property type="match status" value="1"/>
</dbReference>
<feature type="domain" description="GST C-terminal" evidence="4">
    <location>
        <begin position="169"/>
        <end position="303"/>
    </location>
</feature>
<dbReference type="GO" id="GO:0004364">
    <property type="term" value="F:glutathione transferase activity"/>
    <property type="evidence" value="ECO:0007669"/>
    <property type="project" value="InterPro"/>
</dbReference>
<dbReference type="InterPro" id="IPR016639">
    <property type="entry name" value="GST_Omega/GSH"/>
</dbReference>
<keyword evidence="6" id="KW-1185">Reference proteome</keyword>
<dbReference type="SUPFAM" id="SSF52833">
    <property type="entry name" value="Thioredoxin-like"/>
    <property type="match status" value="1"/>
</dbReference>
<dbReference type="GO" id="GO:0005737">
    <property type="term" value="C:cytoplasm"/>
    <property type="evidence" value="ECO:0007669"/>
    <property type="project" value="TreeGrafter"/>
</dbReference>